<dbReference type="GO" id="GO:0005576">
    <property type="term" value="C:extracellular region"/>
    <property type="evidence" value="ECO:0007669"/>
    <property type="project" value="InterPro"/>
</dbReference>
<evidence type="ECO:0000313" key="6">
    <source>
        <dbReference type="Proteomes" id="UP000275078"/>
    </source>
</evidence>
<dbReference type="SUPFAM" id="SSF57180">
    <property type="entry name" value="Cellulose-binding domain"/>
    <property type="match status" value="1"/>
</dbReference>
<sequence>MKLSTLLTLLAIASTTYAIAIPTQQSAYGQCGGKEYKGSKDCVKGYSCVYQNDYYSQCVPTPKQPVYPPKETKPVHPPKETKPVHPPKETKPVHPPVDTYYPTPPKATKPVPPPVDTYYPTPPKETYYPTPPKETYPSTPPKQTPHPTHPKETSPPTPPKESFASLTIFYNPHTSNIFSPAVSIDQDFVPINTPFNLGCQFDSCEAHPQNPAGGVGIHTEGVSCRFYEKGTDKTGTGICGGKSQCVTGGTAKFTVVNPECVYCTYGSRC</sequence>
<dbReference type="EMBL" id="ML119661">
    <property type="protein sequence ID" value="RPA83995.1"/>
    <property type="molecule type" value="Genomic_DNA"/>
</dbReference>
<dbReference type="InterPro" id="IPR000254">
    <property type="entry name" value="CBD"/>
</dbReference>
<protein>
    <recommendedName>
        <fullName evidence="4">CBM1 domain-containing protein</fullName>
    </recommendedName>
</protein>
<dbReference type="STRING" id="1160509.A0A3N4ID14"/>
<feature type="domain" description="CBM1" evidence="4">
    <location>
        <begin position="23"/>
        <end position="59"/>
    </location>
</feature>
<evidence type="ECO:0000256" key="3">
    <source>
        <dbReference type="SAM" id="SignalP"/>
    </source>
</evidence>
<dbReference type="SMART" id="SM00236">
    <property type="entry name" value="fCBD"/>
    <property type="match status" value="1"/>
</dbReference>
<feature type="compositionally biased region" description="Basic and acidic residues" evidence="2">
    <location>
        <begin position="70"/>
        <end position="92"/>
    </location>
</feature>
<feature type="signal peptide" evidence="3">
    <location>
        <begin position="1"/>
        <end position="18"/>
    </location>
</feature>
<evidence type="ECO:0000259" key="4">
    <source>
        <dbReference type="PROSITE" id="PS51164"/>
    </source>
</evidence>
<organism evidence="5 6">
    <name type="scientific">Ascobolus immersus RN42</name>
    <dbReference type="NCBI Taxonomy" id="1160509"/>
    <lineage>
        <taxon>Eukaryota</taxon>
        <taxon>Fungi</taxon>
        <taxon>Dikarya</taxon>
        <taxon>Ascomycota</taxon>
        <taxon>Pezizomycotina</taxon>
        <taxon>Pezizomycetes</taxon>
        <taxon>Pezizales</taxon>
        <taxon>Ascobolaceae</taxon>
        <taxon>Ascobolus</taxon>
    </lineage>
</organism>
<dbReference type="InterPro" id="IPR035971">
    <property type="entry name" value="CBD_sf"/>
</dbReference>
<evidence type="ECO:0000313" key="5">
    <source>
        <dbReference type="EMBL" id="RPA83995.1"/>
    </source>
</evidence>
<dbReference type="Pfam" id="PF00734">
    <property type="entry name" value="CBM_1"/>
    <property type="match status" value="1"/>
</dbReference>
<dbReference type="GO" id="GO:0005975">
    <property type="term" value="P:carbohydrate metabolic process"/>
    <property type="evidence" value="ECO:0007669"/>
    <property type="project" value="InterPro"/>
</dbReference>
<dbReference type="OrthoDB" id="5823761at2759"/>
<feature type="chain" id="PRO_5017996079" description="CBM1 domain-containing protein" evidence="3">
    <location>
        <begin position="19"/>
        <end position="269"/>
    </location>
</feature>
<dbReference type="AlphaFoldDB" id="A0A3N4ID14"/>
<evidence type="ECO:0000256" key="1">
    <source>
        <dbReference type="ARBA" id="ARBA00022729"/>
    </source>
</evidence>
<evidence type="ECO:0000256" key="2">
    <source>
        <dbReference type="SAM" id="MobiDB-lite"/>
    </source>
</evidence>
<proteinExistence type="predicted"/>
<accession>A0A3N4ID14</accession>
<dbReference type="PROSITE" id="PS00562">
    <property type="entry name" value="CBM1_1"/>
    <property type="match status" value="1"/>
</dbReference>
<keyword evidence="1 3" id="KW-0732">Signal</keyword>
<dbReference type="Proteomes" id="UP000275078">
    <property type="component" value="Unassembled WGS sequence"/>
</dbReference>
<dbReference type="PROSITE" id="PS51164">
    <property type="entry name" value="CBM1_2"/>
    <property type="match status" value="1"/>
</dbReference>
<name>A0A3N4ID14_ASCIM</name>
<dbReference type="GO" id="GO:0030248">
    <property type="term" value="F:cellulose binding"/>
    <property type="evidence" value="ECO:0007669"/>
    <property type="project" value="InterPro"/>
</dbReference>
<gene>
    <name evidence="5" type="ORF">BJ508DRAFT_374608</name>
</gene>
<reference evidence="5 6" key="1">
    <citation type="journal article" date="2018" name="Nat. Ecol. Evol.">
        <title>Pezizomycetes genomes reveal the molecular basis of ectomycorrhizal truffle lifestyle.</title>
        <authorList>
            <person name="Murat C."/>
            <person name="Payen T."/>
            <person name="Noel B."/>
            <person name="Kuo A."/>
            <person name="Morin E."/>
            <person name="Chen J."/>
            <person name="Kohler A."/>
            <person name="Krizsan K."/>
            <person name="Balestrini R."/>
            <person name="Da Silva C."/>
            <person name="Montanini B."/>
            <person name="Hainaut M."/>
            <person name="Levati E."/>
            <person name="Barry K.W."/>
            <person name="Belfiori B."/>
            <person name="Cichocki N."/>
            <person name="Clum A."/>
            <person name="Dockter R.B."/>
            <person name="Fauchery L."/>
            <person name="Guy J."/>
            <person name="Iotti M."/>
            <person name="Le Tacon F."/>
            <person name="Lindquist E.A."/>
            <person name="Lipzen A."/>
            <person name="Malagnac F."/>
            <person name="Mello A."/>
            <person name="Molinier V."/>
            <person name="Miyauchi S."/>
            <person name="Poulain J."/>
            <person name="Riccioni C."/>
            <person name="Rubini A."/>
            <person name="Sitrit Y."/>
            <person name="Splivallo R."/>
            <person name="Traeger S."/>
            <person name="Wang M."/>
            <person name="Zifcakova L."/>
            <person name="Wipf D."/>
            <person name="Zambonelli A."/>
            <person name="Paolocci F."/>
            <person name="Nowrousian M."/>
            <person name="Ottonello S."/>
            <person name="Baldrian P."/>
            <person name="Spatafora J.W."/>
            <person name="Henrissat B."/>
            <person name="Nagy L.G."/>
            <person name="Aury J.M."/>
            <person name="Wincker P."/>
            <person name="Grigoriev I.V."/>
            <person name="Bonfante P."/>
            <person name="Martin F.M."/>
        </authorList>
    </citation>
    <scope>NUCLEOTIDE SEQUENCE [LARGE SCALE GENOMIC DNA]</scope>
    <source>
        <strain evidence="5 6">RN42</strain>
    </source>
</reference>
<feature type="region of interest" description="Disordered" evidence="2">
    <location>
        <begin position="66"/>
        <end position="163"/>
    </location>
</feature>
<keyword evidence="6" id="KW-1185">Reference proteome</keyword>
<feature type="compositionally biased region" description="Pro residues" evidence="2">
    <location>
        <begin position="102"/>
        <end position="144"/>
    </location>
</feature>